<accession>A0A3N4NQ50</accession>
<proteinExistence type="predicted"/>
<keyword evidence="2" id="KW-0238">DNA-binding</keyword>
<dbReference type="RefSeq" id="WP_123802923.1">
    <property type="nucleotide sequence ID" value="NZ_RMVG01000025.1"/>
</dbReference>
<organism evidence="5 6">
    <name type="scientific">Candidatus Pantoea deserta</name>
    <dbReference type="NCBI Taxonomy" id="1869313"/>
    <lineage>
        <taxon>Bacteria</taxon>
        <taxon>Pseudomonadati</taxon>
        <taxon>Pseudomonadota</taxon>
        <taxon>Gammaproteobacteria</taxon>
        <taxon>Enterobacterales</taxon>
        <taxon>Erwiniaceae</taxon>
        <taxon>Pantoea</taxon>
    </lineage>
</organism>
<dbReference type="OrthoDB" id="6619319at2"/>
<sequence length="88" mass="10379">MDEARHSFALRLPEHLCVMGYNNILLSGWSFCYLTTFIQPVEQCARDAVQWLIAQEERQIMLRPRAEQQHSRLRYEASVVWRGSVQRG</sequence>
<protein>
    <recommendedName>
        <fullName evidence="4">Transcriptional regulator LacI/GalR-like sensor domain-containing protein</fullName>
    </recommendedName>
</protein>
<dbReference type="AlphaFoldDB" id="A0A3N4NQ50"/>
<evidence type="ECO:0000313" key="5">
    <source>
        <dbReference type="EMBL" id="RPD94240.1"/>
    </source>
</evidence>
<comment type="caution">
    <text evidence="5">The sequence shown here is derived from an EMBL/GenBank/DDBJ whole genome shotgun (WGS) entry which is preliminary data.</text>
</comment>
<gene>
    <name evidence="5" type="ORF">BBB56_21400</name>
</gene>
<dbReference type="Pfam" id="PF13377">
    <property type="entry name" value="Peripla_BP_3"/>
    <property type="match status" value="1"/>
</dbReference>
<dbReference type="Gene3D" id="3.40.50.2300">
    <property type="match status" value="2"/>
</dbReference>
<dbReference type="InterPro" id="IPR046335">
    <property type="entry name" value="LacI/GalR-like_sensor"/>
</dbReference>
<evidence type="ECO:0000313" key="6">
    <source>
        <dbReference type="Proteomes" id="UP000281332"/>
    </source>
</evidence>
<evidence type="ECO:0000256" key="2">
    <source>
        <dbReference type="ARBA" id="ARBA00023125"/>
    </source>
</evidence>
<dbReference type="SUPFAM" id="SSF53822">
    <property type="entry name" value="Periplasmic binding protein-like I"/>
    <property type="match status" value="1"/>
</dbReference>
<evidence type="ECO:0000256" key="1">
    <source>
        <dbReference type="ARBA" id="ARBA00023015"/>
    </source>
</evidence>
<dbReference type="EMBL" id="RMVG01000025">
    <property type="protein sequence ID" value="RPD94240.1"/>
    <property type="molecule type" value="Genomic_DNA"/>
</dbReference>
<keyword evidence="6" id="KW-1185">Reference proteome</keyword>
<dbReference type="GO" id="GO:0003677">
    <property type="term" value="F:DNA binding"/>
    <property type="evidence" value="ECO:0007669"/>
    <property type="project" value="UniProtKB-KW"/>
</dbReference>
<feature type="domain" description="Transcriptional regulator LacI/GalR-like sensor" evidence="4">
    <location>
        <begin position="9"/>
        <end position="85"/>
    </location>
</feature>
<keyword evidence="1" id="KW-0805">Transcription regulation</keyword>
<dbReference type="InterPro" id="IPR028082">
    <property type="entry name" value="Peripla_BP_I"/>
</dbReference>
<name>A0A3N4NQ50_9GAMM</name>
<dbReference type="Proteomes" id="UP000281332">
    <property type="component" value="Unassembled WGS sequence"/>
</dbReference>
<evidence type="ECO:0000259" key="4">
    <source>
        <dbReference type="Pfam" id="PF13377"/>
    </source>
</evidence>
<keyword evidence="3" id="KW-0804">Transcription</keyword>
<evidence type="ECO:0000256" key="3">
    <source>
        <dbReference type="ARBA" id="ARBA00023163"/>
    </source>
</evidence>
<reference evidence="5 6" key="1">
    <citation type="submission" date="2018-11" db="EMBL/GenBank/DDBJ databases">
        <title>Whole genome sequencing of Pantoea sp. RIT388.</title>
        <authorList>
            <person name="Gan H.M."/>
            <person name="Hudson A.O."/>
        </authorList>
    </citation>
    <scope>NUCLEOTIDE SEQUENCE [LARGE SCALE GENOMIC DNA]</scope>
    <source>
        <strain evidence="5 6">RIT388</strain>
    </source>
</reference>